<dbReference type="InterPro" id="IPR032710">
    <property type="entry name" value="NTF2-like_dom_sf"/>
</dbReference>
<dbReference type="Proteomes" id="UP000595894">
    <property type="component" value="Chromosome"/>
</dbReference>
<name>A0A974NWE7_9SPHN</name>
<dbReference type="Pfam" id="PF14534">
    <property type="entry name" value="DUF4440"/>
    <property type="match status" value="1"/>
</dbReference>
<reference evidence="3" key="1">
    <citation type="submission" date="2020-09" db="EMBL/GenBank/DDBJ databases">
        <title>Sphingomonas sp., a new species isolated from pork steak.</title>
        <authorList>
            <person name="Heidler von Heilborn D."/>
        </authorList>
    </citation>
    <scope>NUCLEOTIDE SEQUENCE [LARGE SCALE GENOMIC DNA]</scope>
</reference>
<dbReference type="SUPFAM" id="SSF54427">
    <property type="entry name" value="NTF2-like"/>
    <property type="match status" value="1"/>
</dbReference>
<dbReference type="InterPro" id="IPR027843">
    <property type="entry name" value="DUF4440"/>
</dbReference>
<protein>
    <submittedName>
        <fullName evidence="2">Nuclear transport factor 2 family protein</fullName>
    </submittedName>
</protein>
<dbReference type="Gene3D" id="3.10.450.50">
    <property type="match status" value="1"/>
</dbReference>
<dbReference type="EMBL" id="CP061035">
    <property type="protein sequence ID" value="QQV78022.1"/>
    <property type="molecule type" value="Genomic_DNA"/>
</dbReference>
<organism evidence="2 3">
    <name type="scientific">Sphingomonas aliaeris</name>
    <dbReference type="NCBI Taxonomy" id="2759526"/>
    <lineage>
        <taxon>Bacteria</taxon>
        <taxon>Pseudomonadati</taxon>
        <taxon>Pseudomonadota</taxon>
        <taxon>Alphaproteobacteria</taxon>
        <taxon>Sphingomonadales</taxon>
        <taxon>Sphingomonadaceae</taxon>
        <taxon>Sphingomonas</taxon>
    </lineage>
</organism>
<proteinExistence type="predicted"/>
<accession>A0A974NWE7</accession>
<dbReference type="KEGG" id="sari:H5J25_04580"/>
<dbReference type="AlphaFoldDB" id="A0A974NWE7"/>
<keyword evidence="3" id="KW-1185">Reference proteome</keyword>
<evidence type="ECO:0000259" key="1">
    <source>
        <dbReference type="Pfam" id="PF14534"/>
    </source>
</evidence>
<sequence length="134" mass="14927">MTMSAAAQTTDAARQEITTAEDAWRQARIDGDVGFLERLYAEESRMQGIDGKLQSREADIDIFRTGKIKPKFINHGPLDITVYGNTAVVTGVDHLGGTAFGRYGEMYIRFTDVLVYRRGRWQLIIQQGTLTAGP</sequence>
<dbReference type="RefSeq" id="WP_202094949.1">
    <property type="nucleotide sequence ID" value="NZ_CP061035.1"/>
</dbReference>
<evidence type="ECO:0000313" key="3">
    <source>
        <dbReference type="Proteomes" id="UP000595894"/>
    </source>
</evidence>
<feature type="domain" description="DUF4440" evidence="1">
    <location>
        <begin position="17"/>
        <end position="123"/>
    </location>
</feature>
<evidence type="ECO:0000313" key="2">
    <source>
        <dbReference type="EMBL" id="QQV78022.1"/>
    </source>
</evidence>
<gene>
    <name evidence="2" type="ORF">H5J25_04580</name>
</gene>